<feature type="transmembrane region" description="Helical" evidence="13">
    <location>
        <begin position="48"/>
        <end position="69"/>
    </location>
</feature>
<dbReference type="PANTHER" id="PTHR30529:SF1">
    <property type="entry name" value="CYTOCHROME B561 HOMOLOG 2"/>
    <property type="match status" value="1"/>
</dbReference>
<keyword evidence="11 13" id="KW-0472">Membrane</keyword>
<dbReference type="Proteomes" id="UP000611945">
    <property type="component" value="Unassembled WGS sequence"/>
</dbReference>
<feature type="transmembrane region" description="Helical" evidence="13">
    <location>
        <begin position="90"/>
        <end position="109"/>
    </location>
</feature>
<dbReference type="InterPro" id="IPR016174">
    <property type="entry name" value="Di-haem_cyt_TM"/>
</dbReference>
<keyword evidence="16" id="KW-1185">Reference proteome</keyword>
<organism evidence="15 16">
    <name type="scientific">Serpens gallinarum</name>
    <dbReference type="NCBI Taxonomy" id="2763075"/>
    <lineage>
        <taxon>Bacteria</taxon>
        <taxon>Pseudomonadati</taxon>
        <taxon>Pseudomonadota</taxon>
        <taxon>Gammaproteobacteria</taxon>
        <taxon>Pseudomonadales</taxon>
        <taxon>Pseudomonadaceae</taxon>
        <taxon>Pseudomonas</taxon>
    </lineage>
</organism>
<dbReference type="Pfam" id="PF01292">
    <property type="entry name" value="Ni_hydr_CYTB"/>
    <property type="match status" value="1"/>
</dbReference>
<protein>
    <submittedName>
        <fullName evidence="15">Cytochrome b</fullName>
    </submittedName>
</protein>
<evidence type="ECO:0000256" key="2">
    <source>
        <dbReference type="ARBA" id="ARBA00004651"/>
    </source>
</evidence>
<dbReference type="InterPro" id="IPR052168">
    <property type="entry name" value="Cytochrome_b561_oxidase"/>
</dbReference>
<evidence type="ECO:0000256" key="8">
    <source>
        <dbReference type="ARBA" id="ARBA00022982"/>
    </source>
</evidence>
<proteinExistence type="inferred from homology"/>
<dbReference type="EMBL" id="JACSQG010000004">
    <property type="protein sequence ID" value="MBD7977580.1"/>
    <property type="molecule type" value="Genomic_DNA"/>
</dbReference>
<keyword evidence="6 13" id="KW-0812">Transmembrane</keyword>
<evidence type="ECO:0000256" key="1">
    <source>
        <dbReference type="ARBA" id="ARBA00001970"/>
    </source>
</evidence>
<comment type="caution">
    <text evidence="15">The sequence shown here is derived from an EMBL/GenBank/DDBJ whole genome shotgun (WGS) entry which is preliminary data.</text>
</comment>
<name>A0ABR8TPY7_9PSED</name>
<evidence type="ECO:0000256" key="9">
    <source>
        <dbReference type="ARBA" id="ARBA00022989"/>
    </source>
</evidence>
<evidence type="ECO:0000313" key="16">
    <source>
        <dbReference type="Proteomes" id="UP000611945"/>
    </source>
</evidence>
<evidence type="ECO:0000256" key="7">
    <source>
        <dbReference type="ARBA" id="ARBA00022723"/>
    </source>
</evidence>
<keyword evidence="10" id="KW-0408">Iron</keyword>
<evidence type="ECO:0000259" key="14">
    <source>
        <dbReference type="Pfam" id="PF01292"/>
    </source>
</evidence>
<dbReference type="PANTHER" id="PTHR30529">
    <property type="entry name" value="CYTOCHROME B561"/>
    <property type="match status" value="1"/>
</dbReference>
<reference evidence="15 16" key="1">
    <citation type="submission" date="2020-08" db="EMBL/GenBank/DDBJ databases">
        <title>A Genomic Blueprint of the Chicken Gut Microbiome.</title>
        <authorList>
            <person name="Gilroy R."/>
            <person name="Ravi A."/>
            <person name="Getino M."/>
            <person name="Pursley I."/>
            <person name="Horton D.L."/>
            <person name="Alikhan N.-F."/>
            <person name="Baker D."/>
            <person name="Gharbi K."/>
            <person name="Hall N."/>
            <person name="Watson M."/>
            <person name="Adriaenssens E.M."/>
            <person name="Foster-Nyarko E."/>
            <person name="Jarju S."/>
            <person name="Secka A."/>
            <person name="Antonio M."/>
            <person name="Oren A."/>
            <person name="Chaudhuri R."/>
            <person name="La Ragione R.M."/>
            <person name="Hildebrand F."/>
            <person name="Pallen M.J."/>
        </authorList>
    </citation>
    <scope>NUCLEOTIDE SEQUENCE [LARGE SCALE GENOMIC DNA]</scope>
    <source>
        <strain evidence="15 16">Sa2CUA2</strain>
    </source>
</reference>
<evidence type="ECO:0000256" key="5">
    <source>
        <dbReference type="ARBA" id="ARBA00022617"/>
    </source>
</evidence>
<feature type="domain" description="Cytochrome b561 bacterial/Ni-hydrogenase" evidence="14">
    <location>
        <begin position="7"/>
        <end position="172"/>
    </location>
</feature>
<evidence type="ECO:0000313" key="15">
    <source>
        <dbReference type="EMBL" id="MBD7977580.1"/>
    </source>
</evidence>
<comment type="subcellular location">
    <subcellularLocation>
        <location evidence="2">Cell membrane</location>
        <topology evidence="2">Multi-pass membrane protein</topology>
    </subcellularLocation>
</comment>
<gene>
    <name evidence="15" type="ORF">H9642_10305</name>
</gene>
<comment type="cofactor">
    <cofactor evidence="1">
        <name>heme b</name>
        <dbReference type="ChEBI" id="CHEBI:60344"/>
    </cofactor>
</comment>
<evidence type="ECO:0000256" key="13">
    <source>
        <dbReference type="SAM" id="Phobius"/>
    </source>
</evidence>
<comment type="similarity">
    <text evidence="12">Belongs to the cytochrome b561 family.</text>
</comment>
<keyword evidence="7" id="KW-0479">Metal-binding</keyword>
<evidence type="ECO:0000256" key="11">
    <source>
        <dbReference type="ARBA" id="ARBA00023136"/>
    </source>
</evidence>
<keyword evidence="9 13" id="KW-1133">Transmembrane helix</keyword>
<evidence type="ECO:0000256" key="10">
    <source>
        <dbReference type="ARBA" id="ARBA00023004"/>
    </source>
</evidence>
<keyword evidence="8" id="KW-0249">Electron transport</keyword>
<keyword evidence="4" id="KW-1003">Cell membrane</keyword>
<keyword evidence="5" id="KW-0349">Heme</keyword>
<evidence type="ECO:0000256" key="12">
    <source>
        <dbReference type="ARBA" id="ARBA00037975"/>
    </source>
</evidence>
<accession>A0ABR8TPY7</accession>
<dbReference type="InterPro" id="IPR011577">
    <property type="entry name" value="Cyt_b561_bac/Ni-Hgenase"/>
</dbReference>
<keyword evidence="3" id="KW-0813">Transport</keyword>
<evidence type="ECO:0000256" key="4">
    <source>
        <dbReference type="ARBA" id="ARBA00022475"/>
    </source>
</evidence>
<evidence type="ECO:0000256" key="3">
    <source>
        <dbReference type="ARBA" id="ARBA00022448"/>
    </source>
</evidence>
<dbReference type="SUPFAM" id="SSF81342">
    <property type="entry name" value="Transmembrane di-heme cytochromes"/>
    <property type="match status" value="1"/>
</dbReference>
<dbReference type="Gene3D" id="1.20.950.20">
    <property type="entry name" value="Transmembrane di-heme cytochromes, Chain C"/>
    <property type="match status" value="1"/>
</dbReference>
<sequence length="174" mass="19215">MNDSAHRYGGMTRLLHWAMALLIVWQFLKLGDRISDGEHWIGQTLVPWHISIGAVLLVLIVLRLLWALGQRQQRPQHVGPTALLVKAGHGLLYASMLLMPITGILLMLGNGYGLKVFGMQLAAKTGVETGWMISLGSLHSPLAWLFVALVLGHITAALFHHFVKKDDTLKRMAG</sequence>
<evidence type="ECO:0000256" key="6">
    <source>
        <dbReference type="ARBA" id="ARBA00022692"/>
    </source>
</evidence>
<feature type="transmembrane region" description="Helical" evidence="13">
    <location>
        <begin position="142"/>
        <end position="163"/>
    </location>
</feature>
<dbReference type="RefSeq" id="WP_251836354.1">
    <property type="nucleotide sequence ID" value="NZ_JACSQG010000004.1"/>
</dbReference>
<feature type="transmembrane region" description="Helical" evidence="13">
    <location>
        <begin position="12"/>
        <end position="28"/>
    </location>
</feature>